<keyword evidence="4 5" id="KW-0539">Nucleus</keyword>
<evidence type="ECO:0000259" key="8">
    <source>
        <dbReference type="PROSITE" id="PS50071"/>
    </source>
</evidence>
<keyword evidence="9" id="KW-1185">Reference proteome</keyword>
<evidence type="ECO:0000313" key="9">
    <source>
        <dbReference type="Proteomes" id="UP000515203"/>
    </source>
</evidence>
<dbReference type="GO" id="GO:0000981">
    <property type="term" value="F:DNA-binding transcription factor activity, RNA polymerase II-specific"/>
    <property type="evidence" value="ECO:0007669"/>
    <property type="project" value="InterPro"/>
</dbReference>
<dbReference type="InterPro" id="IPR017970">
    <property type="entry name" value="Homeobox_CS"/>
</dbReference>
<dbReference type="PROSITE" id="PS00027">
    <property type="entry name" value="HOMEOBOX_1"/>
    <property type="match status" value="1"/>
</dbReference>
<dbReference type="InterPro" id="IPR009057">
    <property type="entry name" value="Homeodomain-like_sf"/>
</dbReference>
<dbReference type="InterPro" id="IPR001356">
    <property type="entry name" value="HD"/>
</dbReference>
<feature type="DNA-binding region" description="Homeobox" evidence="5">
    <location>
        <begin position="111"/>
        <end position="170"/>
    </location>
</feature>
<dbReference type="Proteomes" id="UP000515203">
    <property type="component" value="Unplaced"/>
</dbReference>
<dbReference type="CDD" id="cd00086">
    <property type="entry name" value="homeodomain"/>
    <property type="match status" value="1"/>
</dbReference>
<proteinExistence type="predicted"/>
<evidence type="ECO:0000313" key="10">
    <source>
        <dbReference type="RefSeq" id="XP_023561797.1"/>
    </source>
</evidence>
<reference evidence="10" key="1">
    <citation type="submission" date="2025-08" db="UniProtKB">
        <authorList>
            <consortium name="RefSeq"/>
        </authorList>
    </citation>
    <scope>IDENTIFICATION</scope>
</reference>
<comment type="subcellular location">
    <subcellularLocation>
        <location evidence="1 5 6">Nucleus</location>
    </subcellularLocation>
</comment>
<dbReference type="SMART" id="SM00389">
    <property type="entry name" value="HOX"/>
    <property type="match status" value="1"/>
</dbReference>
<evidence type="ECO:0000256" key="5">
    <source>
        <dbReference type="PROSITE-ProRule" id="PRU00108"/>
    </source>
</evidence>
<keyword evidence="3 5" id="KW-0371">Homeobox</keyword>
<dbReference type="InterPro" id="IPR050649">
    <property type="entry name" value="Paired_Homeobox_TFs"/>
</dbReference>
<name>A0A6P6DP28_OCTDE</name>
<protein>
    <submittedName>
        <fullName evidence="10">Rhox homeobox family member 1 isoform X2</fullName>
    </submittedName>
</protein>
<gene>
    <name evidence="10" type="primary">LOC101561236</name>
</gene>
<evidence type="ECO:0000256" key="1">
    <source>
        <dbReference type="ARBA" id="ARBA00004123"/>
    </source>
</evidence>
<evidence type="ECO:0000256" key="2">
    <source>
        <dbReference type="ARBA" id="ARBA00023125"/>
    </source>
</evidence>
<accession>A0A6P6DP28</accession>
<dbReference type="SUPFAM" id="SSF46689">
    <property type="entry name" value="Homeodomain-like"/>
    <property type="match status" value="1"/>
</dbReference>
<dbReference type="AlphaFoldDB" id="A0A6P6DP28"/>
<dbReference type="PROSITE" id="PS50071">
    <property type="entry name" value="HOMEOBOX_2"/>
    <property type="match status" value="1"/>
</dbReference>
<dbReference type="GeneID" id="101561236"/>
<feature type="domain" description="Homeobox" evidence="8">
    <location>
        <begin position="109"/>
        <end position="169"/>
    </location>
</feature>
<dbReference type="GO" id="GO:0000977">
    <property type="term" value="F:RNA polymerase II transcription regulatory region sequence-specific DNA binding"/>
    <property type="evidence" value="ECO:0007669"/>
    <property type="project" value="TreeGrafter"/>
</dbReference>
<evidence type="ECO:0000256" key="3">
    <source>
        <dbReference type="ARBA" id="ARBA00023155"/>
    </source>
</evidence>
<evidence type="ECO:0000256" key="6">
    <source>
        <dbReference type="RuleBase" id="RU000682"/>
    </source>
</evidence>
<sequence length="195" mass="22479">MEEERYPHGLLSLNLELWQLEASAGPAQGVPAAAEVRLFTEGIPGIGADGQSEAILEEDGGETLNLGVNMRHGIAPIHHEENHVDQQPEQLSQAQQDTADARGRRRGRPRRQRMQFSFMRWQVQEMESVFQETQYPDVLTRWKLARDLNVPESRVQVWFNNRRAKYRKNQRKALLRNVPPDSLDRILMDAEAELF</sequence>
<keyword evidence="2 5" id="KW-0238">DNA-binding</keyword>
<dbReference type="RefSeq" id="XP_023561797.1">
    <property type="nucleotide sequence ID" value="XM_023706029.1"/>
</dbReference>
<dbReference type="PANTHER" id="PTHR24329:SF540">
    <property type="entry name" value="HOMEOBOX DOMAIN-CONTAINING PROTEIN"/>
    <property type="match status" value="1"/>
</dbReference>
<evidence type="ECO:0000256" key="4">
    <source>
        <dbReference type="ARBA" id="ARBA00023242"/>
    </source>
</evidence>
<feature type="compositionally biased region" description="Polar residues" evidence="7">
    <location>
        <begin position="87"/>
        <end position="98"/>
    </location>
</feature>
<dbReference type="PANTHER" id="PTHR24329">
    <property type="entry name" value="HOMEOBOX PROTEIN ARISTALESS"/>
    <property type="match status" value="1"/>
</dbReference>
<dbReference type="Pfam" id="PF00046">
    <property type="entry name" value="Homeodomain"/>
    <property type="match status" value="1"/>
</dbReference>
<evidence type="ECO:0000256" key="7">
    <source>
        <dbReference type="SAM" id="MobiDB-lite"/>
    </source>
</evidence>
<dbReference type="GO" id="GO:0005634">
    <property type="term" value="C:nucleus"/>
    <property type="evidence" value="ECO:0007669"/>
    <property type="project" value="UniProtKB-SubCell"/>
</dbReference>
<dbReference type="Gene3D" id="1.10.10.60">
    <property type="entry name" value="Homeodomain-like"/>
    <property type="match status" value="1"/>
</dbReference>
<feature type="region of interest" description="Disordered" evidence="7">
    <location>
        <begin position="82"/>
        <end position="111"/>
    </location>
</feature>
<organism evidence="9 10">
    <name type="scientific">Octodon degus</name>
    <name type="common">Degu</name>
    <name type="synonym">Sciurus degus</name>
    <dbReference type="NCBI Taxonomy" id="10160"/>
    <lineage>
        <taxon>Eukaryota</taxon>
        <taxon>Metazoa</taxon>
        <taxon>Chordata</taxon>
        <taxon>Craniata</taxon>
        <taxon>Vertebrata</taxon>
        <taxon>Euteleostomi</taxon>
        <taxon>Mammalia</taxon>
        <taxon>Eutheria</taxon>
        <taxon>Euarchontoglires</taxon>
        <taxon>Glires</taxon>
        <taxon>Rodentia</taxon>
        <taxon>Hystricomorpha</taxon>
        <taxon>Octodontidae</taxon>
        <taxon>Octodon</taxon>
    </lineage>
</organism>